<proteinExistence type="predicted"/>
<comment type="caution">
    <text evidence="1">The sequence shown here is derived from an EMBL/GenBank/DDBJ whole genome shotgun (WGS) entry which is preliminary data.</text>
</comment>
<protein>
    <submittedName>
        <fullName evidence="1">Uncharacterized protein</fullName>
    </submittedName>
</protein>
<evidence type="ECO:0000313" key="2">
    <source>
        <dbReference type="Proteomes" id="UP000824533"/>
    </source>
</evidence>
<dbReference type="EMBL" id="CM034396">
    <property type="protein sequence ID" value="KAJ0178495.1"/>
    <property type="molecule type" value="Genomic_DNA"/>
</dbReference>
<keyword evidence="2" id="KW-1185">Reference proteome</keyword>
<reference evidence="1 2" key="1">
    <citation type="journal article" date="2021" name="Front. Genet.">
        <title>Chromosome-Level Genome Assembly Reveals Significant Gene Expansion in the Toll and IMD Signaling Pathways of Dendrolimus kikuchii.</title>
        <authorList>
            <person name="Zhou J."/>
            <person name="Wu P."/>
            <person name="Xiong Z."/>
            <person name="Liu N."/>
            <person name="Zhao N."/>
            <person name="Ji M."/>
            <person name="Qiu Y."/>
            <person name="Yang B."/>
        </authorList>
    </citation>
    <scope>NUCLEOTIDE SEQUENCE [LARGE SCALE GENOMIC DNA]</scope>
    <source>
        <strain evidence="1">Ann1</strain>
    </source>
</reference>
<evidence type="ECO:0000313" key="1">
    <source>
        <dbReference type="EMBL" id="KAJ0178495.1"/>
    </source>
</evidence>
<name>A0ACC1D3U9_9NEOP</name>
<gene>
    <name evidence="1" type="ORF">K1T71_006318</name>
</gene>
<accession>A0ACC1D3U9</accession>
<dbReference type="Proteomes" id="UP000824533">
    <property type="component" value="Linkage Group LG10"/>
</dbReference>
<organism evidence="1 2">
    <name type="scientific">Dendrolimus kikuchii</name>
    <dbReference type="NCBI Taxonomy" id="765133"/>
    <lineage>
        <taxon>Eukaryota</taxon>
        <taxon>Metazoa</taxon>
        <taxon>Ecdysozoa</taxon>
        <taxon>Arthropoda</taxon>
        <taxon>Hexapoda</taxon>
        <taxon>Insecta</taxon>
        <taxon>Pterygota</taxon>
        <taxon>Neoptera</taxon>
        <taxon>Endopterygota</taxon>
        <taxon>Lepidoptera</taxon>
        <taxon>Glossata</taxon>
        <taxon>Ditrysia</taxon>
        <taxon>Bombycoidea</taxon>
        <taxon>Lasiocampidae</taxon>
        <taxon>Dendrolimus</taxon>
    </lineage>
</organism>
<sequence length="830" mass="93226">MDQILNKVRDVDPNDSEALKGALTPFFQNLSKHKNVDCHVWLRTLEDVINRYPKYCTSHRVTIENYLVNFLNSTNYYHVIGAAKCAHAVQQVKPSQDKESTPKACWREQSSLLCNAAHSLIEALFSKTLNIYKSDFNTQKGDAKILTNMPLTSALLKLHKAKSQDINGKNKMEVLSVRLRNVFVFIQAMLVEIYPIEKPMRPQLVLEVIIQALSVSSGAGNDLCDVISVKTQALRTLDALVACLRSNLIPFSALVFRCVMQTLRWSSENLSEESSKVRCSAYNSLNDWLRVLHVHRMSNENQGKNWEDEITKHIVEDITPIQHIVQLTMRTQPKKNMSKKAKRRMANMMLQESSIASHAPGEKNKISISTESSDGVAIAALDCAETLFIVCGLFLKPTTHKMFQERLVRDCYNISAYNPERAIVLLRCLEAARKSTPPFVPPPTQYCLQLYSVLINSPTNEISKFSSQALLDIRLHLHCAPPSLNFAIEEKVENKRDKKRKRISERNRAVLEKLLGAERLPSEDQPEVISIADEPVNKKQCLGDDITEKISLSSASIQSVDIDEISDDSDVEANEMEADVDINVPMEDNDDLEQTIEESIEINDIEVNNEPPEETVIEEINQIVDEDIEVNIIPIVEDSQGAIEHNIDAEINTSLEININLENKEIEEPNTINEIESSEVSNNIFEANTQLPVNVSMEEDKEENLELSMEVGYGDPNTGTEKIAVIENLEGDTLPSTNDTDDLITCGQAVNSSQEVDKNIDCVTETNTEPNLNEVPIENGIDQLPTIVENGIKDDEIVSVKAVDKTNDVTVEDMLADFVDEVIEEDKTQE</sequence>